<dbReference type="AlphaFoldDB" id="A0A2P5DUW1"/>
<evidence type="ECO:0008006" key="3">
    <source>
        <dbReference type="Google" id="ProtNLM"/>
    </source>
</evidence>
<evidence type="ECO:0000313" key="2">
    <source>
        <dbReference type="Proteomes" id="UP000237105"/>
    </source>
</evidence>
<proteinExistence type="predicted"/>
<dbReference type="EMBL" id="JXTB01000015">
    <property type="protein sequence ID" value="PON77076.1"/>
    <property type="molecule type" value="Genomic_DNA"/>
</dbReference>
<name>A0A2P5DUW1_PARAD</name>
<accession>A0A2P5DUW1</accession>
<sequence length="117" mass="12373">MVFPGSSSLMAWSSPAMASTPFTSTLALLPLKLDHSNYFFWHSLVLPAVLAFDLEGFLLGSILCSLQFLQPGEGSSTFGHSSSNGGHQANSGGRGNFNVLITVVKEVVVKEAEAITV</sequence>
<reference evidence="2" key="1">
    <citation type="submission" date="2016-06" db="EMBL/GenBank/DDBJ databases">
        <title>Parallel loss of symbiosis genes in relatives of nitrogen-fixing non-legume Parasponia.</title>
        <authorList>
            <person name="Van Velzen R."/>
            <person name="Holmer R."/>
            <person name="Bu F."/>
            <person name="Rutten L."/>
            <person name="Van Zeijl A."/>
            <person name="Liu W."/>
            <person name="Santuari L."/>
            <person name="Cao Q."/>
            <person name="Sharma T."/>
            <person name="Shen D."/>
            <person name="Roswanjaya Y."/>
            <person name="Wardhani T."/>
            <person name="Kalhor M.S."/>
            <person name="Jansen J."/>
            <person name="Van den Hoogen J."/>
            <person name="Gungor B."/>
            <person name="Hartog M."/>
            <person name="Hontelez J."/>
            <person name="Verver J."/>
            <person name="Yang W.-C."/>
            <person name="Schijlen E."/>
            <person name="Repin R."/>
            <person name="Schilthuizen M."/>
            <person name="Schranz E."/>
            <person name="Heidstra R."/>
            <person name="Miyata K."/>
            <person name="Fedorova E."/>
            <person name="Kohlen W."/>
            <person name="Bisseling T."/>
            <person name="Smit S."/>
            <person name="Geurts R."/>
        </authorList>
    </citation>
    <scope>NUCLEOTIDE SEQUENCE [LARGE SCALE GENOMIC DNA]</scope>
    <source>
        <strain evidence="2">cv. WU1-14</strain>
    </source>
</reference>
<organism evidence="1 2">
    <name type="scientific">Parasponia andersonii</name>
    <name type="common">Sponia andersonii</name>
    <dbReference type="NCBI Taxonomy" id="3476"/>
    <lineage>
        <taxon>Eukaryota</taxon>
        <taxon>Viridiplantae</taxon>
        <taxon>Streptophyta</taxon>
        <taxon>Embryophyta</taxon>
        <taxon>Tracheophyta</taxon>
        <taxon>Spermatophyta</taxon>
        <taxon>Magnoliopsida</taxon>
        <taxon>eudicotyledons</taxon>
        <taxon>Gunneridae</taxon>
        <taxon>Pentapetalae</taxon>
        <taxon>rosids</taxon>
        <taxon>fabids</taxon>
        <taxon>Rosales</taxon>
        <taxon>Cannabaceae</taxon>
        <taxon>Parasponia</taxon>
    </lineage>
</organism>
<gene>
    <name evidence="1" type="ORF">PanWU01x14_030850</name>
</gene>
<protein>
    <recommendedName>
        <fullName evidence="3">Retrotransposon Copia-like N-terminal domain-containing protein</fullName>
    </recommendedName>
</protein>
<keyword evidence="2" id="KW-1185">Reference proteome</keyword>
<dbReference type="Proteomes" id="UP000237105">
    <property type="component" value="Unassembled WGS sequence"/>
</dbReference>
<evidence type="ECO:0000313" key="1">
    <source>
        <dbReference type="EMBL" id="PON77076.1"/>
    </source>
</evidence>
<comment type="caution">
    <text evidence="1">The sequence shown here is derived from an EMBL/GenBank/DDBJ whole genome shotgun (WGS) entry which is preliminary data.</text>
</comment>